<sequence>MRKVTPVARDAAADPQEQKKPRSGSDLKGADVHNADYSLNKKGQSQCPSSREVPSPDKPRKFINLLPPHEVPSRWTASETCIWLVFLCSCLVGYLWFSDGKTSALLTLSAAFYTLSVVFLVFNARVCSIAAQAFCGTHAASHATETQSATSASESRRFFSILPLLCGGYTRPASAGIFAIALLARVACNLRRPAYLPNDRTGDWLYQTLEIFSALLLLLLVGVVSANSRFCRDFSKRTNSSISRSEEKDETEEKRGETSVISGCRCVLVTALICGLVLKHDMNESFFEDFAWSFALYAETLAFIPFVRHQPFVFSQQKAGACAKKEQASPLTAEGQQLVAYRYRRNPVLARRLWRQFLFSLVVSRAIQMVFWAVTFEEFSPEVDTDSISELPTEQGGDLPDEYIQHDKRGMADFSLANLNIRGWCSLAATVAQLCCSLYLMKVYCSTQSHLEQEYFVHQKNASEGEDETDYTRCALEEKTASRQTEAVEEKAKVRGVLRKRFVPAPQ</sequence>
<dbReference type="Proteomes" id="UP000007494">
    <property type="component" value="Chromosome VIIb"/>
</dbReference>
<reference evidence="3" key="2">
    <citation type="submission" date="2011-03" db="EMBL/GenBank/DDBJ databases">
        <title>Comparative genomics and transcriptomics of Neospora caninum and Toxoplasma gondii.</title>
        <authorList>
            <person name="Reid A.J."/>
            <person name="Sohal A."/>
            <person name="Harris D."/>
            <person name="Quail M."/>
            <person name="Sanders M."/>
            <person name="Berriman M."/>
            <person name="Wastling J.M."/>
            <person name="Pain A."/>
        </authorList>
    </citation>
    <scope>NUCLEOTIDE SEQUENCE</scope>
    <source>
        <strain evidence="3">Liverpool</strain>
    </source>
</reference>
<dbReference type="eggNOG" id="ENOG502QZX1">
    <property type="taxonomic scope" value="Eukaryota"/>
</dbReference>
<evidence type="ECO:0000256" key="1">
    <source>
        <dbReference type="SAM" id="MobiDB-lite"/>
    </source>
</evidence>
<feature type="transmembrane region" description="Helical" evidence="2">
    <location>
        <begin position="103"/>
        <end position="122"/>
    </location>
</feature>
<name>F0VHG0_NEOCL</name>
<reference evidence="4" key="4">
    <citation type="journal article" date="2015" name="PLoS ONE">
        <title>Comprehensive Evaluation of Toxoplasma gondii VEG and Neospora caninum LIV Genomes with Tachyzoite Stage Transcriptome and Proteome Defines Novel Transcript Features.</title>
        <authorList>
            <person name="Ramaprasad A."/>
            <person name="Mourier T."/>
            <person name="Naeem R."/>
            <person name="Malas T.B."/>
            <person name="Moussa E."/>
            <person name="Panigrahi A."/>
            <person name="Vermont S.J."/>
            <person name="Otto T.D."/>
            <person name="Wastling J."/>
            <person name="Pain A."/>
        </authorList>
    </citation>
    <scope>NUCLEOTIDE SEQUENCE</scope>
    <source>
        <strain evidence="4">Liverpool</strain>
    </source>
</reference>
<accession>F0VHG0</accession>
<evidence type="ECO:0008006" key="6">
    <source>
        <dbReference type="Google" id="ProtNLM"/>
    </source>
</evidence>
<dbReference type="EMBL" id="LN714482">
    <property type="protein sequence ID" value="CEL67144.1"/>
    <property type="molecule type" value="Genomic_DNA"/>
</dbReference>
<dbReference type="VEuPathDB" id="ToxoDB:NCLIV_029410"/>
<evidence type="ECO:0000313" key="4">
    <source>
        <dbReference type="EMBL" id="CEL67144.1"/>
    </source>
</evidence>
<evidence type="ECO:0000313" key="3">
    <source>
        <dbReference type="EMBL" id="CBZ53154.1"/>
    </source>
</evidence>
<dbReference type="OrthoDB" id="330685at2759"/>
<dbReference type="AlphaFoldDB" id="F0VHG0"/>
<evidence type="ECO:0000256" key="2">
    <source>
        <dbReference type="SAM" id="Phobius"/>
    </source>
</evidence>
<feature type="compositionally biased region" description="Basic and acidic residues" evidence="1">
    <location>
        <begin position="16"/>
        <end position="34"/>
    </location>
</feature>
<feature type="transmembrane region" description="Helical" evidence="2">
    <location>
        <begin position="204"/>
        <end position="227"/>
    </location>
</feature>
<dbReference type="OMA" id="SANSRFC"/>
<keyword evidence="2" id="KW-0472">Membrane</keyword>
<keyword evidence="5" id="KW-1185">Reference proteome</keyword>
<dbReference type="RefSeq" id="XP_003883186.1">
    <property type="nucleotide sequence ID" value="XM_003883137.1"/>
</dbReference>
<feature type="transmembrane region" description="Helical" evidence="2">
    <location>
        <begin position="161"/>
        <end position="184"/>
    </location>
</feature>
<keyword evidence="2" id="KW-1133">Transmembrane helix</keyword>
<protein>
    <recommendedName>
        <fullName evidence="6">Transmembrane protein</fullName>
    </recommendedName>
</protein>
<reference evidence="5" key="3">
    <citation type="journal article" date="2012" name="PLoS Pathog.">
        <title>Comparative genomics of the apicomplexan parasites Toxoplasma gondii and Neospora caninum: Coccidia differing in host range and transmission strategy.</title>
        <authorList>
            <person name="Reid A.J."/>
            <person name="Vermont S.J."/>
            <person name="Cotton J.A."/>
            <person name="Harris D."/>
            <person name="Hill-Cawthorne G.A."/>
            <person name="Konen-Waisman S."/>
            <person name="Latham S.M."/>
            <person name="Mourier T."/>
            <person name="Norton R."/>
            <person name="Quail M.A."/>
            <person name="Sanders M."/>
            <person name="Shanmugam D."/>
            <person name="Sohal A."/>
            <person name="Wasmuth J.D."/>
            <person name="Brunk B."/>
            <person name="Grigg M.E."/>
            <person name="Howard J.C."/>
            <person name="Parkinson J."/>
            <person name="Roos D.S."/>
            <person name="Trees A.J."/>
            <person name="Berriman M."/>
            <person name="Pain A."/>
            <person name="Wastling J.M."/>
        </authorList>
    </citation>
    <scope>NUCLEOTIDE SEQUENCE [LARGE SCALE GENOMIC DNA]</scope>
    <source>
        <strain evidence="5">Liverpool</strain>
    </source>
</reference>
<dbReference type="InParanoid" id="F0VHG0"/>
<reference evidence="3" key="1">
    <citation type="submission" date="2011-02" db="EMBL/GenBank/DDBJ databases">
        <authorList>
            <person name="Aslett M."/>
        </authorList>
    </citation>
    <scope>NUCLEOTIDE SEQUENCE</scope>
    <source>
        <strain evidence="3">Liverpool</strain>
    </source>
</reference>
<feature type="transmembrane region" description="Helical" evidence="2">
    <location>
        <begin position="80"/>
        <end position="97"/>
    </location>
</feature>
<dbReference type="GeneID" id="13443421"/>
<evidence type="ECO:0000313" key="5">
    <source>
        <dbReference type="Proteomes" id="UP000007494"/>
    </source>
</evidence>
<feature type="region of interest" description="Disordered" evidence="1">
    <location>
        <begin position="1"/>
        <end position="61"/>
    </location>
</feature>
<keyword evidence="2" id="KW-0812">Transmembrane</keyword>
<proteinExistence type="predicted"/>
<dbReference type="EMBL" id="FR823389">
    <property type="protein sequence ID" value="CBZ53154.1"/>
    <property type="molecule type" value="Genomic_DNA"/>
</dbReference>
<organism evidence="3 5">
    <name type="scientific">Neospora caninum (strain Liverpool)</name>
    <dbReference type="NCBI Taxonomy" id="572307"/>
    <lineage>
        <taxon>Eukaryota</taxon>
        <taxon>Sar</taxon>
        <taxon>Alveolata</taxon>
        <taxon>Apicomplexa</taxon>
        <taxon>Conoidasida</taxon>
        <taxon>Coccidia</taxon>
        <taxon>Eucoccidiorida</taxon>
        <taxon>Eimeriorina</taxon>
        <taxon>Sarcocystidae</taxon>
        <taxon>Neospora</taxon>
    </lineage>
</organism>
<gene>
    <name evidence="4" type="ORF">BN1204_029410</name>
    <name evidence="3" type="ORF">NCLIV_029410</name>
</gene>